<feature type="transmembrane region" description="Helical" evidence="6">
    <location>
        <begin position="12"/>
        <end position="34"/>
    </location>
</feature>
<protein>
    <submittedName>
        <fullName evidence="8">RDD family protein</fullName>
    </submittedName>
</protein>
<evidence type="ECO:0000313" key="8">
    <source>
        <dbReference type="EMBL" id="CZF86705.1"/>
    </source>
</evidence>
<evidence type="ECO:0000256" key="2">
    <source>
        <dbReference type="ARBA" id="ARBA00022475"/>
    </source>
</evidence>
<organism evidence="8 9">
    <name type="scientific">Grimontia marina</name>
    <dbReference type="NCBI Taxonomy" id="646534"/>
    <lineage>
        <taxon>Bacteria</taxon>
        <taxon>Pseudomonadati</taxon>
        <taxon>Pseudomonadota</taxon>
        <taxon>Gammaproteobacteria</taxon>
        <taxon>Vibrionales</taxon>
        <taxon>Vibrionaceae</taxon>
        <taxon>Grimontia</taxon>
    </lineage>
</organism>
<feature type="transmembrane region" description="Helical" evidence="6">
    <location>
        <begin position="121"/>
        <end position="142"/>
    </location>
</feature>
<dbReference type="AlphaFoldDB" id="A0A128FJQ5"/>
<evidence type="ECO:0000256" key="1">
    <source>
        <dbReference type="ARBA" id="ARBA00004651"/>
    </source>
</evidence>
<dbReference type="OrthoDB" id="9787732at2"/>
<evidence type="ECO:0000313" key="9">
    <source>
        <dbReference type="Proteomes" id="UP000073601"/>
    </source>
</evidence>
<sequence length="314" mass="34981">MGKAQETWICGFWRRIGALCADFLFLSIVGNLLGITQKDFLAQLGGWGLLVGFAISIVYFGVMNSSLVNGQTLGKMLLKIRVVDSSNSTVSLPRSFLRSSFFLIPIFLSGAQLSSEVLLPYLIYPLSFIILGGFLSILYLYIFNRVTRQSLHDLVSGTYVVSVNGSIGTPLSIWKTHLVIVTLVLITSFLSPIFTSDLVKSKDFISLLETEREIRKNELVKSATVQEFSSAFNSFDSGSKTIKFVEANVFLNKKDVYDANIAKQLAAIIVDAYPDSLNNSFIQVTLTYGYDIGISSRWYSNVYRFSPKDLTRLK</sequence>
<evidence type="ECO:0000256" key="4">
    <source>
        <dbReference type="ARBA" id="ARBA00022989"/>
    </source>
</evidence>
<gene>
    <name evidence="8" type="ORF">GMA8713_04744</name>
</gene>
<keyword evidence="3 6" id="KW-0812">Transmembrane</keyword>
<proteinExistence type="predicted"/>
<dbReference type="InterPro" id="IPR051791">
    <property type="entry name" value="Pra-immunoreactive"/>
</dbReference>
<dbReference type="GO" id="GO:0005886">
    <property type="term" value="C:plasma membrane"/>
    <property type="evidence" value="ECO:0007669"/>
    <property type="project" value="UniProtKB-SubCell"/>
</dbReference>
<keyword evidence="2" id="KW-1003">Cell membrane</keyword>
<feature type="transmembrane region" description="Helical" evidence="6">
    <location>
        <begin position="40"/>
        <end position="62"/>
    </location>
</feature>
<keyword evidence="5 6" id="KW-0472">Membrane</keyword>
<dbReference type="EMBL" id="FIZY01000077">
    <property type="protein sequence ID" value="CZF86705.1"/>
    <property type="molecule type" value="Genomic_DNA"/>
</dbReference>
<dbReference type="Proteomes" id="UP000073601">
    <property type="component" value="Unassembled WGS sequence"/>
</dbReference>
<comment type="subcellular location">
    <subcellularLocation>
        <location evidence="1">Cell membrane</location>
        <topology evidence="1">Multi-pass membrane protein</topology>
    </subcellularLocation>
</comment>
<evidence type="ECO:0000256" key="6">
    <source>
        <dbReference type="SAM" id="Phobius"/>
    </source>
</evidence>
<dbReference type="RefSeq" id="WP_062714793.1">
    <property type="nucleotide sequence ID" value="NZ_CAWRCI010000077.1"/>
</dbReference>
<accession>A0A128FJQ5</accession>
<feature type="transmembrane region" description="Helical" evidence="6">
    <location>
        <begin position="179"/>
        <end position="199"/>
    </location>
</feature>
<evidence type="ECO:0000256" key="3">
    <source>
        <dbReference type="ARBA" id="ARBA00022692"/>
    </source>
</evidence>
<reference evidence="9" key="1">
    <citation type="submission" date="2016-02" db="EMBL/GenBank/DDBJ databases">
        <authorList>
            <person name="Rodrigo-Torres Lidia"/>
            <person name="Arahal R.David."/>
        </authorList>
    </citation>
    <scope>NUCLEOTIDE SEQUENCE [LARGE SCALE GENOMIC DNA]</scope>
    <source>
        <strain evidence="9">CECT 8713</strain>
    </source>
</reference>
<keyword evidence="9" id="KW-1185">Reference proteome</keyword>
<keyword evidence="4 6" id="KW-1133">Transmembrane helix</keyword>
<dbReference type="PANTHER" id="PTHR36115">
    <property type="entry name" value="PROLINE-RICH ANTIGEN HOMOLOG-RELATED"/>
    <property type="match status" value="1"/>
</dbReference>
<name>A0A128FJQ5_9GAMM</name>
<dbReference type="InterPro" id="IPR010432">
    <property type="entry name" value="RDD"/>
</dbReference>
<evidence type="ECO:0000259" key="7">
    <source>
        <dbReference type="Pfam" id="PF06271"/>
    </source>
</evidence>
<evidence type="ECO:0000256" key="5">
    <source>
        <dbReference type="ARBA" id="ARBA00023136"/>
    </source>
</evidence>
<dbReference type="PANTHER" id="PTHR36115:SF6">
    <property type="entry name" value="PROLINE-RICH ANTIGEN HOMOLOG"/>
    <property type="match status" value="1"/>
</dbReference>
<dbReference type="Pfam" id="PF06271">
    <property type="entry name" value="RDD"/>
    <property type="match status" value="1"/>
</dbReference>
<feature type="domain" description="RDD" evidence="7">
    <location>
        <begin position="11"/>
        <end position="156"/>
    </location>
</feature>